<feature type="compositionally biased region" description="Low complexity" evidence="1">
    <location>
        <begin position="179"/>
        <end position="189"/>
    </location>
</feature>
<name>A0A812QLS8_9DINO</name>
<evidence type="ECO:0000256" key="1">
    <source>
        <dbReference type="SAM" id="MobiDB-lite"/>
    </source>
</evidence>
<accession>A0A812QLS8</accession>
<reference evidence="2" key="1">
    <citation type="submission" date="2021-02" db="EMBL/GenBank/DDBJ databases">
        <authorList>
            <person name="Dougan E. K."/>
            <person name="Rhodes N."/>
            <person name="Thang M."/>
            <person name="Chan C."/>
        </authorList>
    </citation>
    <scope>NUCLEOTIDE SEQUENCE</scope>
</reference>
<dbReference type="AlphaFoldDB" id="A0A812QLS8"/>
<feature type="region of interest" description="Disordered" evidence="1">
    <location>
        <begin position="175"/>
        <end position="244"/>
    </location>
</feature>
<feature type="compositionally biased region" description="Basic residues" evidence="1">
    <location>
        <begin position="18"/>
        <end position="33"/>
    </location>
</feature>
<proteinExistence type="predicted"/>
<organism evidence="2 3">
    <name type="scientific">Symbiodinium natans</name>
    <dbReference type="NCBI Taxonomy" id="878477"/>
    <lineage>
        <taxon>Eukaryota</taxon>
        <taxon>Sar</taxon>
        <taxon>Alveolata</taxon>
        <taxon>Dinophyceae</taxon>
        <taxon>Suessiales</taxon>
        <taxon>Symbiodiniaceae</taxon>
        <taxon>Symbiodinium</taxon>
    </lineage>
</organism>
<feature type="compositionally biased region" description="Basic and acidic residues" evidence="1">
    <location>
        <begin position="215"/>
        <end position="225"/>
    </location>
</feature>
<feature type="compositionally biased region" description="Polar residues" evidence="1">
    <location>
        <begin position="195"/>
        <end position="214"/>
    </location>
</feature>
<gene>
    <name evidence="2" type="primary">ppdK</name>
    <name evidence="2" type="ORF">SNAT2548_LOCUS21446</name>
</gene>
<feature type="compositionally biased region" description="Low complexity" evidence="1">
    <location>
        <begin position="231"/>
        <end position="244"/>
    </location>
</feature>
<evidence type="ECO:0000313" key="2">
    <source>
        <dbReference type="EMBL" id="CAE7393520.1"/>
    </source>
</evidence>
<dbReference type="EMBL" id="CAJNDS010002253">
    <property type="protein sequence ID" value="CAE7393520.1"/>
    <property type="molecule type" value="Genomic_DNA"/>
</dbReference>
<dbReference type="OrthoDB" id="10392910at2759"/>
<evidence type="ECO:0000313" key="3">
    <source>
        <dbReference type="Proteomes" id="UP000604046"/>
    </source>
</evidence>
<dbReference type="Proteomes" id="UP000604046">
    <property type="component" value="Unassembled WGS sequence"/>
</dbReference>
<keyword evidence="3" id="KW-1185">Reference proteome</keyword>
<comment type="caution">
    <text evidence="2">The sequence shown here is derived from an EMBL/GenBank/DDBJ whole genome shotgun (WGS) entry which is preliminary data.</text>
</comment>
<protein>
    <submittedName>
        <fullName evidence="2">PpdK protein</fullName>
    </submittedName>
</protein>
<feature type="region of interest" description="Disordered" evidence="1">
    <location>
        <begin position="1"/>
        <end position="48"/>
    </location>
</feature>
<feature type="region of interest" description="Disordered" evidence="1">
    <location>
        <begin position="126"/>
        <end position="145"/>
    </location>
</feature>
<sequence length="256" mass="28792">MQAALEKIGQSGRLQGKTYRHGGKHGKQTRKSKSQPAVLDADSMPSPIHEGRMFNTNVISMADNGTQYKNYIHVTEEDLRRYGHDLQKLRSRQVVPWSERERRIRQLSFGEAFEDNCRQPTEVLDPWRNIPDPESFRPPNEGDLFVNQVVPQSPRKIEREEPEENEADEVQELLEMTQRRSSSKQSISKDGYRRMSSNISAGSASTVASTNVSRDVSRASSKDSAARTNLQRQSSVPLPPVSRSRSLMIAGATLAG</sequence>